<name>A0AAV9HXW7_9PEZI</name>
<dbReference type="EMBL" id="MU864949">
    <property type="protein sequence ID" value="KAK4464347.1"/>
    <property type="molecule type" value="Genomic_DNA"/>
</dbReference>
<comment type="caution">
    <text evidence="1">The sequence shown here is derived from an EMBL/GenBank/DDBJ whole genome shotgun (WGS) entry which is preliminary data.</text>
</comment>
<organism evidence="1 2">
    <name type="scientific">Cladorrhinum samala</name>
    <dbReference type="NCBI Taxonomy" id="585594"/>
    <lineage>
        <taxon>Eukaryota</taxon>
        <taxon>Fungi</taxon>
        <taxon>Dikarya</taxon>
        <taxon>Ascomycota</taxon>
        <taxon>Pezizomycotina</taxon>
        <taxon>Sordariomycetes</taxon>
        <taxon>Sordariomycetidae</taxon>
        <taxon>Sordariales</taxon>
        <taxon>Podosporaceae</taxon>
        <taxon>Cladorrhinum</taxon>
    </lineage>
</organism>
<reference evidence="1" key="1">
    <citation type="journal article" date="2023" name="Mol. Phylogenet. Evol.">
        <title>Genome-scale phylogeny and comparative genomics of the fungal order Sordariales.</title>
        <authorList>
            <person name="Hensen N."/>
            <person name="Bonometti L."/>
            <person name="Westerberg I."/>
            <person name="Brannstrom I.O."/>
            <person name="Guillou S."/>
            <person name="Cros-Aarteil S."/>
            <person name="Calhoun S."/>
            <person name="Haridas S."/>
            <person name="Kuo A."/>
            <person name="Mondo S."/>
            <person name="Pangilinan J."/>
            <person name="Riley R."/>
            <person name="LaButti K."/>
            <person name="Andreopoulos B."/>
            <person name="Lipzen A."/>
            <person name="Chen C."/>
            <person name="Yan M."/>
            <person name="Daum C."/>
            <person name="Ng V."/>
            <person name="Clum A."/>
            <person name="Steindorff A."/>
            <person name="Ohm R.A."/>
            <person name="Martin F."/>
            <person name="Silar P."/>
            <person name="Natvig D.O."/>
            <person name="Lalanne C."/>
            <person name="Gautier V."/>
            <person name="Ament-Velasquez S.L."/>
            <person name="Kruys A."/>
            <person name="Hutchinson M.I."/>
            <person name="Powell A.J."/>
            <person name="Barry K."/>
            <person name="Miller A.N."/>
            <person name="Grigoriev I.V."/>
            <person name="Debuchy R."/>
            <person name="Gladieux P."/>
            <person name="Hiltunen Thoren M."/>
            <person name="Johannesson H."/>
        </authorList>
    </citation>
    <scope>NUCLEOTIDE SEQUENCE</scope>
    <source>
        <strain evidence="1">PSN324</strain>
    </source>
</reference>
<protein>
    <submittedName>
        <fullName evidence="1">Uncharacterized protein</fullName>
    </submittedName>
</protein>
<accession>A0AAV9HXW7</accession>
<gene>
    <name evidence="1" type="ORF">QBC42DRAFT_295160</name>
</gene>
<evidence type="ECO:0000313" key="2">
    <source>
        <dbReference type="Proteomes" id="UP001321749"/>
    </source>
</evidence>
<reference evidence="1" key="2">
    <citation type="submission" date="2023-06" db="EMBL/GenBank/DDBJ databases">
        <authorList>
            <consortium name="Lawrence Berkeley National Laboratory"/>
            <person name="Mondo S.J."/>
            <person name="Hensen N."/>
            <person name="Bonometti L."/>
            <person name="Westerberg I."/>
            <person name="Brannstrom I.O."/>
            <person name="Guillou S."/>
            <person name="Cros-Aarteil S."/>
            <person name="Calhoun S."/>
            <person name="Haridas S."/>
            <person name="Kuo A."/>
            <person name="Pangilinan J."/>
            <person name="Riley R."/>
            <person name="Labutti K."/>
            <person name="Andreopoulos B."/>
            <person name="Lipzen A."/>
            <person name="Chen C."/>
            <person name="Yanf M."/>
            <person name="Daum C."/>
            <person name="Ng V."/>
            <person name="Clum A."/>
            <person name="Steindorff A."/>
            <person name="Ohm R."/>
            <person name="Martin F."/>
            <person name="Silar P."/>
            <person name="Natvig D."/>
            <person name="Lalanne C."/>
            <person name="Gautier V."/>
            <person name="Ament-Velasquez S.L."/>
            <person name="Kruys A."/>
            <person name="Hutchinson M.I."/>
            <person name="Powell A.J."/>
            <person name="Barry K."/>
            <person name="Miller A.N."/>
            <person name="Grigoriev I.V."/>
            <person name="Debuchy R."/>
            <person name="Gladieux P."/>
            <person name="Thoren M.H."/>
            <person name="Johannesson H."/>
        </authorList>
    </citation>
    <scope>NUCLEOTIDE SEQUENCE</scope>
    <source>
        <strain evidence="1">PSN324</strain>
    </source>
</reference>
<evidence type="ECO:0000313" key="1">
    <source>
        <dbReference type="EMBL" id="KAK4464347.1"/>
    </source>
</evidence>
<proteinExistence type="predicted"/>
<keyword evidence="2" id="KW-1185">Reference proteome</keyword>
<dbReference type="Proteomes" id="UP001321749">
    <property type="component" value="Unassembled WGS sequence"/>
</dbReference>
<sequence length="218" mass="23272">MSVLVPVPAENIKAVYQFASRILELTAEGELPGWFSIAEPLRINLPLPWFKSDSVIVETAKGNWTINIEYPDAPGFGAGPVISSSGNGTSGAAADSQPATFGDVLPPINKPLPGSGTLNLTADAPARRLGLGAPEVTVDISFNHEFFKLVDASVSDGVLTWKIKWAQLPLGEGETPQIIKVITTTRYIDARAITPRIVQPYIVDFVLFKGEETSGAAQ</sequence>
<dbReference type="AlphaFoldDB" id="A0AAV9HXW7"/>